<gene>
    <name evidence="1" type="ORF">FB45DRAFT_899493</name>
</gene>
<accession>A0AAD7C716</accession>
<evidence type="ECO:0000313" key="1">
    <source>
        <dbReference type="EMBL" id="KAJ7641125.1"/>
    </source>
</evidence>
<dbReference type="AlphaFoldDB" id="A0AAD7C716"/>
<dbReference type="EMBL" id="JARKIF010000004">
    <property type="protein sequence ID" value="KAJ7641125.1"/>
    <property type="molecule type" value="Genomic_DNA"/>
</dbReference>
<evidence type="ECO:0000313" key="2">
    <source>
        <dbReference type="Proteomes" id="UP001221142"/>
    </source>
</evidence>
<keyword evidence="2" id="KW-1185">Reference proteome</keyword>
<organism evidence="1 2">
    <name type="scientific">Roridomyces roridus</name>
    <dbReference type="NCBI Taxonomy" id="1738132"/>
    <lineage>
        <taxon>Eukaryota</taxon>
        <taxon>Fungi</taxon>
        <taxon>Dikarya</taxon>
        <taxon>Basidiomycota</taxon>
        <taxon>Agaricomycotina</taxon>
        <taxon>Agaricomycetes</taxon>
        <taxon>Agaricomycetidae</taxon>
        <taxon>Agaricales</taxon>
        <taxon>Marasmiineae</taxon>
        <taxon>Mycenaceae</taxon>
        <taxon>Roridomyces</taxon>
    </lineage>
</organism>
<comment type="caution">
    <text evidence="1">The sequence shown here is derived from an EMBL/GenBank/DDBJ whole genome shotgun (WGS) entry which is preliminary data.</text>
</comment>
<reference evidence="1" key="1">
    <citation type="submission" date="2023-03" db="EMBL/GenBank/DDBJ databases">
        <title>Massive genome expansion in bonnet fungi (Mycena s.s.) driven by repeated elements and novel gene families across ecological guilds.</title>
        <authorList>
            <consortium name="Lawrence Berkeley National Laboratory"/>
            <person name="Harder C.B."/>
            <person name="Miyauchi S."/>
            <person name="Viragh M."/>
            <person name="Kuo A."/>
            <person name="Thoen E."/>
            <person name="Andreopoulos B."/>
            <person name="Lu D."/>
            <person name="Skrede I."/>
            <person name="Drula E."/>
            <person name="Henrissat B."/>
            <person name="Morin E."/>
            <person name="Kohler A."/>
            <person name="Barry K."/>
            <person name="LaButti K."/>
            <person name="Morin E."/>
            <person name="Salamov A."/>
            <person name="Lipzen A."/>
            <person name="Mereny Z."/>
            <person name="Hegedus B."/>
            <person name="Baldrian P."/>
            <person name="Stursova M."/>
            <person name="Weitz H."/>
            <person name="Taylor A."/>
            <person name="Grigoriev I.V."/>
            <person name="Nagy L.G."/>
            <person name="Martin F."/>
            <person name="Kauserud H."/>
        </authorList>
    </citation>
    <scope>NUCLEOTIDE SEQUENCE</scope>
    <source>
        <strain evidence="1">9284</strain>
    </source>
</reference>
<sequence>MISTVEEVQQRMGHVNMMADTVLLNASPEDLRAILRSMLASKTPGLVSAFMTSTRARLLYQQPAAGTTPVKCQPFSSETAPQLQSILTRARLLYGTSPLLASVVRSTLGCRWPAEGTVADVLAVVDGDLDQALQSCREELTQGDIVDLTAARKAVGDLVAALESSRLDVDSWDGEFPFERAVYSARDLRL</sequence>
<protein>
    <submittedName>
        <fullName evidence="1">Uncharacterized protein</fullName>
    </submittedName>
</protein>
<name>A0AAD7C716_9AGAR</name>
<proteinExistence type="predicted"/>
<dbReference type="Proteomes" id="UP001221142">
    <property type="component" value="Unassembled WGS sequence"/>
</dbReference>